<name>V8N3K9_OPHHA</name>
<feature type="non-terminal residue" evidence="2">
    <location>
        <position position="1"/>
    </location>
</feature>
<feature type="compositionally biased region" description="Basic and acidic residues" evidence="1">
    <location>
        <begin position="70"/>
        <end position="83"/>
    </location>
</feature>
<feature type="compositionally biased region" description="Basic and acidic residues" evidence="1">
    <location>
        <begin position="91"/>
        <end position="166"/>
    </location>
</feature>
<gene>
    <name evidence="2" type="primary">Srst</name>
    <name evidence="2" type="ORF">L345_18158</name>
</gene>
<sequence length="173" mass="19536">AAGREKGPAGFLPSLLSADSGQALHLGGSAQRFLLSRTEGLPSYSGRLTPRARCSPLPRPRVAFSFRENHLKEGKGREGLAIKRKERKKGGREEGLKLEGWREKRKEMGMRGREEVEEEEKGREEGKKRREGEKEENGMRGRKEVMKGRREKGRKEGGREGRKEGQAGRLKRC</sequence>
<feature type="non-terminal residue" evidence="2">
    <location>
        <position position="173"/>
    </location>
</feature>
<evidence type="ECO:0000256" key="1">
    <source>
        <dbReference type="SAM" id="MobiDB-lite"/>
    </source>
</evidence>
<evidence type="ECO:0000313" key="2">
    <source>
        <dbReference type="EMBL" id="ETE56132.1"/>
    </source>
</evidence>
<dbReference type="EMBL" id="AZIM01039671">
    <property type="protein sequence ID" value="ETE56132.1"/>
    <property type="molecule type" value="Genomic_DNA"/>
</dbReference>
<feature type="region of interest" description="Disordered" evidence="1">
    <location>
        <begin position="70"/>
        <end position="173"/>
    </location>
</feature>
<organism evidence="2 3">
    <name type="scientific">Ophiophagus hannah</name>
    <name type="common">King cobra</name>
    <name type="synonym">Naja hannah</name>
    <dbReference type="NCBI Taxonomy" id="8665"/>
    <lineage>
        <taxon>Eukaryota</taxon>
        <taxon>Metazoa</taxon>
        <taxon>Chordata</taxon>
        <taxon>Craniata</taxon>
        <taxon>Vertebrata</taxon>
        <taxon>Euteleostomi</taxon>
        <taxon>Lepidosauria</taxon>
        <taxon>Squamata</taxon>
        <taxon>Bifurcata</taxon>
        <taxon>Unidentata</taxon>
        <taxon>Episquamata</taxon>
        <taxon>Toxicofera</taxon>
        <taxon>Serpentes</taxon>
        <taxon>Colubroidea</taxon>
        <taxon>Elapidae</taxon>
        <taxon>Elapinae</taxon>
        <taxon>Ophiophagus</taxon>
    </lineage>
</organism>
<dbReference type="AlphaFoldDB" id="V8N3K9"/>
<protein>
    <submittedName>
        <fullName evidence="2">Octapeptide-repeat protein T2</fullName>
    </submittedName>
</protein>
<accession>V8N3K9</accession>
<reference evidence="2 3" key="1">
    <citation type="journal article" date="2013" name="Proc. Natl. Acad. Sci. U.S.A.">
        <title>The king cobra genome reveals dynamic gene evolution and adaptation in the snake venom system.</title>
        <authorList>
            <person name="Vonk F.J."/>
            <person name="Casewell N.R."/>
            <person name="Henkel C.V."/>
            <person name="Heimberg A.M."/>
            <person name="Jansen H.J."/>
            <person name="McCleary R.J."/>
            <person name="Kerkkamp H.M."/>
            <person name="Vos R.A."/>
            <person name="Guerreiro I."/>
            <person name="Calvete J.J."/>
            <person name="Wuster W."/>
            <person name="Woods A.E."/>
            <person name="Logan J.M."/>
            <person name="Harrison R.A."/>
            <person name="Castoe T.A."/>
            <person name="de Koning A.P."/>
            <person name="Pollock D.D."/>
            <person name="Yandell M."/>
            <person name="Calderon D."/>
            <person name="Renjifo C."/>
            <person name="Currier R.B."/>
            <person name="Salgado D."/>
            <person name="Pla D."/>
            <person name="Sanz L."/>
            <person name="Hyder A.S."/>
            <person name="Ribeiro J.M."/>
            <person name="Arntzen J.W."/>
            <person name="van den Thillart G.E."/>
            <person name="Boetzer M."/>
            <person name="Pirovano W."/>
            <person name="Dirks R.P."/>
            <person name="Spaink H.P."/>
            <person name="Duboule D."/>
            <person name="McGlinn E."/>
            <person name="Kini R.M."/>
            <person name="Richardson M.K."/>
        </authorList>
    </citation>
    <scope>NUCLEOTIDE SEQUENCE</scope>
    <source>
        <tissue evidence="2">Blood</tissue>
    </source>
</reference>
<dbReference type="Proteomes" id="UP000018936">
    <property type="component" value="Unassembled WGS sequence"/>
</dbReference>
<comment type="caution">
    <text evidence="2">The sequence shown here is derived from an EMBL/GenBank/DDBJ whole genome shotgun (WGS) entry which is preliminary data.</text>
</comment>
<evidence type="ECO:0000313" key="3">
    <source>
        <dbReference type="Proteomes" id="UP000018936"/>
    </source>
</evidence>
<proteinExistence type="predicted"/>
<keyword evidence="3" id="KW-1185">Reference proteome</keyword>